<evidence type="ECO:0000313" key="2">
    <source>
        <dbReference type="EMBL" id="MDA0163545.1"/>
    </source>
</evidence>
<organism evidence="2 3">
    <name type="scientific">Solirubrobacter ginsenosidimutans</name>
    <dbReference type="NCBI Taxonomy" id="490573"/>
    <lineage>
        <taxon>Bacteria</taxon>
        <taxon>Bacillati</taxon>
        <taxon>Actinomycetota</taxon>
        <taxon>Thermoleophilia</taxon>
        <taxon>Solirubrobacterales</taxon>
        <taxon>Solirubrobacteraceae</taxon>
        <taxon>Solirubrobacter</taxon>
    </lineage>
</organism>
<keyword evidence="3" id="KW-1185">Reference proteome</keyword>
<comment type="caution">
    <text evidence="2">The sequence shown here is derived from an EMBL/GenBank/DDBJ whole genome shotgun (WGS) entry which is preliminary data.</text>
</comment>
<keyword evidence="1" id="KW-0812">Transmembrane</keyword>
<evidence type="ECO:0000256" key="1">
    <source>
        <dbReference type="SAM" id="Phobius"/>
    </source>
</evidence>
<evidence type="ECO:0000313" key="3">
    <source>
        <dbReference type="Proteomes" id="UP001149140"/>
    </source>
</evidence>
<sequence>MGIFLTLIVGLVIWVVLWGTSLMKSFDAFLIGMLLVLLAATAHIARPYLPGGRR</sequence>
<keyword evidence="1" id="KW-0472">Membrane</keyword>
<reference evidence="2" key="1">
    <citation type="submission" date="2022-10" db="EMBL/GenBank/DDBJ databases">
        <title>The WGS of Solirubrobacter ginsenosidimutans DSM 21036.</title>
        <authorList>
            <person name="Jiang Z."/>
        </authorList>
    </citation>
    <scope>NUCLEOTIDE SEQUENCE</scope>
    <source>
        <strain evidence="2">DSM 21036</strain>
    </source>
</reference>
<proteinExistence type="predicted"/>
<name>A0A9X3S1L4_9ACTN</name>
<gene>
    <name evidence="2" type="ORF">OM076_24945</name>
</gene>
<dbReference type="Proteomes" id="UP001149140">
    <property type="component" value="Unassembled WGS sequence"/>
</dbReference>
<protein>
    <submittedName>
        <fullName evidence="2">Uncharacterized protein</fullName>
    </submittedName>
</protein>
<dbReference type="EMBL" id="JAPDOD010000025">
    <property type="protein sequence ID" value="MDA0163545.1"/>
    <property type="molecule type" value="Genomic_DNA"/>
</dbReference>
<dbReference type="AlphaFoldDB" id="A0A9X3S1L4"/>
<feature type="transmembrane region" description="Helical" evidence="1">
    <location>
        <begin position="29"/>
        <end position="49"/>
    </location>
</feature>
<keyword evidence="1" id="KW-1133">Transmembrane helix</keyword>
<accession>A0A9X3S1L4</accession>
<dbReference type="RefSeq" id="WP_270042791.1">
    <property type="nucleotide sequence ID" value="NZ_JAPDOD010000025.1"/>
</dbReference>